<dbReference type="GO" id="GO:0003924">
    <property type="term" value="F:GTPase activity"/>
    <property type="evidence" value="ECO:0007669"/>
    <property type="project" value="InterPro"/>
</dbReference>
<dbReference type="GO" id="GO:0005737">
    <property type="term" value="C:cytoplasm"/>
    <property type="evidence" value="ECO:0007669"/>
    <property type="project" value="TreeGrafter"/>
</dbReference>
<evidence type="ECO:0000256" key="1">
    <source>
        <dbReference type="ARBA" id="ARBA00007733"/>
    </source>
</evidence>
<dbReference type="PROSITE" id="PS01176">
    <property type="entry name" value="IF2"/>
    <property type="match status" value="1"/>
</dbReference>
<gene>
    <name evidence="10" type="primary">infB</name>
</gene>
<dbReference type="CDD" id="cd03702">
    <property type="entry name" value="IF2_mtIF2_II"/>
    <property type="match status" value="1"/>
</dbReference>
<dbReference type="Gene3D" id="2.40.30.10">
    <property type="entry name" value="Translation factors"/>
    <property type="match status" value="2"/>
</dbReference>
<reference evidence="10" key="1">
    <citation type="journal article" date="2017" name="J. Phycol.">
        <title>Analysis of chloroplast genomes and a supermatrix inform reclassification of the Rhodomelaceae (Rhodophyta).</title>
        <authorList>
            <person name="Diaz-Tapia P."/>
            <person name="Maggs C.A."/>
            <person name="West J.A."/>
            <person name="Verbruggen H."/>
        </authorList>
    </citation>
    <scope>NUCLEOTIDE SEQUENCE</scope>
    <source>
        <strain evidence="10">PD899</strain>
    </source>
</reference>
<dbReference type="CDD" id="cd01887">
    <property type="entry name" value="IF2_eIF5B"/>
    <property type="match status" value="1"/>
</dbReference>
<evidence type="ECO:0000256" key="8">
    <source>
        <dbReference type="SAM" id="MobiDB-lite"/>
    </source>
</evidence>
<keyword evidence="5" id="KW-0342">GTP-binding</keyword>
<dbReference type="GeneID" id="33358598"/>
<dbReference type="PANTHER" id="PTHR43381">
    <property type="entry name" value="TRANSLATION INITIATION FACTOR IF-2-RELATED"/>
    <property type="match status" value="1"/>
</dbReference>
<dbReference type="NCBIfam" id="TIGR00487">
    <property type="entry name" value="IF-2"/>
    <property type="match status" value="1"/>
</dbReference>
<evidence type="ECO:0000259" key="9">
    <source>
        <dbReference type="PROSITE" id="PS51722"/>
    </source>
</evidence>
<dbReference type="Pfam" id="PF00009">
    <property type="entry name" value="GTP_EFTU"/>
    <property type="match status" value="1"/>
</dbReference>
<dbReference type="GO" id="GO:0005525">
    <property type="term" value="F:GTP binding"/>
    <property type="evidence" value="ECO:0007669"/>
    <property type="project" value="UniProtKB-KW"/>
</dbReference>
<dbReference type="RefSeq" id="YP_009396408.1">
    <property type="nucleotide sequence ID" value="NC_035282.1"/>
</dbReference>
<dbReference type="EMBL" id="MF101438">
    <property type="protein sequence ID" value="ARW65594.1"/>
    <property type="molecule type" value="Genomic_DNA"/>
</dbReference>
<dbReference type="Pfam" id="PF22042">
    <property type="entry name" value="EF-G_D2"/>
    <property type="match status" value="1"/>
</dbReference>
<evidence type="ECO:0000256" key="6">
    <source>
        <dbReference type="ARBA" id="ARBA00025162"/>
    </source>
</evidence>
<dbReference type="InterPro" id="IPR015760">
    <property type="entry name" value="TIF_IF2"/>
</dbReference>
<keyword evidence="10" id="KW-0934">Plastid</keyword>
<dbReference type="InterPro" id="IPR005225">
    <property type="entry name" value="Small_GTP-bd"/>
</dbReference>
<dbReference type="Pfam" id="PF11987">
    <property type="entry name" value="IF-2"/>
    <property type="match status" value="1"/>
</dbReference>
<dbReference type="Gene3D" id="3.40.50.10050">
    <property type="entry name" value="Translation initiation factor IF- 2, domain 3"/>
    <property type="match status" value="1"/>
</dbReference>
<dbReference type="CDD" id="cd03692">
    <property type="entry name" value="mtIF2_IVc"/>
    <property type="match status" value="1"/>
</dbReference>
<dbReference type="InterPro" id="IPR009000">
    <property type="entry name" value="Transl_B-barrel_sf"/>
</dbReference>
<sequence>MNIFSHNYNFFPFNVQIFKRLNIYLISEYEDDVLVLINPKLIELNSFSSSQSIESLDIGKNVKTLVNIDTSVSNKFEKKHKPTGNEKNILKGKKQKNRLTKNRRIASENIQNVDILVNDSHDFFNNDSLGSGGIKSRKTSSKNKKKLDLSTQTALSETLQNEDLSQDKQIVVNKPLTISELSSCICIPEAEIITYLFLTKSVSVTINDLLDLEMIKNIADNYGFKVLEQLKVVEKSNFVPSENIIFNSEVTRPPIVTILGHVDHGKTTLLDSILKTNLVKKESGGITQSIVGYEVKWMHDSQEYNIVFLDTPGHESFKSMRVRGAKVTDLVLLVIAVDDGLKPQTIEVINYINEMSLSCIIVATKADKSLSNVSKIKQDLAKYNLITEDLGGDTPFVEVSAISGKNIDLLLSKICIFSKSKNLYADTQKNGFGSIIESYLDKKKGPIANVIIQNGTLKLGHFLVSDNLIGKVKSIFDTSNNRIKFSGPSSVVKVLGFSSVPQAGSLFFSFSTEKDAKKYCKENLNYSSLRNFDYLTKSLNTRITKDTNLKIKNLNIVIKTVNQGSLEAILELFSNMPQSKVQINIVHANFGDISHADVELALATKSNIIAFNVNISSQMVRMLKNFEINFKVFNVVYDLFDYVKDMMLDLIELEYDYMFIGSAIVKTVFKMNKGCVAGCLVDSGKLSKDAYIRVYRNDSIEYQGPITSLKHMKNDVNEVLVSTECGLMSDFESWQISDKIEAYEIVKKDKTL</sequence>
<dbReference type="PRINTS" id="PR00315">
    <property type="entry name" value="ELONGATNFCT"/>
</dbReference>
<dbReference type="PANTHER" id="PTHR43381:SF5">
    <property type="entry name" value="TR-TYPE G DOMAIN-CONTAINING PROTEIN"/>
    <property type="match status" value="1"/>
</dbReference>
<name>A0A1Z1MIM2_9FLOR</name>
<dbReference type="SUPFAM" id="SSF52156">
    <property type="entry name" value="Initiation factor IF2/eIF5b, domain 3"/>
    <property type="match status" value="1"/>
</dbReference>
<feature type="region of interest" description="Disordered" evidence="8">
    <location>
        <begin position="77"/>
        <end position="96"/>
    </location>
</feature>
<dbReference type="InterPro" id="IPR053905">
    <property type="entry name" value="EF-G-like_DII"/>
</dbReference>
<dbReference type="SUPFAM" id="SSF52540">
    <property type="entry name" value="P-loop containing nucleoside triphosphate hydrolases"/>
    <property type="match status" value="1"/>
</dbReference>
<dbReference type="FunFam" id="3.40.50.300:FF:000019">
    <property type="entry name" value="Translation initiation factor IF-2"/>
    <property type="match status" value="1"/>
</dbReference>
<evidence type="ECO:0000256" key="2">
    <source>
        <dbReference type="ARBA" id="ARBA00022540"/>
    </source>
</evidence>
<keyword evidence="2 10" id="KW-0396">Initiation factor</keyword>
<geneLocation type="chloroplast" evidence="10"/>
<keyword evidence="3" id="KW-0547">Nucleotide-binding</keyword>
<dbReference type="NCBIfam" id="TIGR00231">
    <property type="entry name" value="small_GTP"/>
    <property type="match status" value="1"/>
</dbReference>
<dbReference type="InterPro" id="IPR023115">
    <property type="entry name" value="TIF_IF2_dom3"/>
</dbReference>
<keyword evidence="10" id="KW-0150">Chloroplast</keyword>
<evidence type="ECO:0000256" key="5">
    <source>
        <dbReference type="ARBA" id="ARBA00023134"/>
    </source>
</evidence>
<proteinExistence type="inferred from homology"/>
<dbReference type="GO" id="GO:0003743">
    <property type="term" value="F:translation initiation factor activity"/>
    <property type="evidence" value="ECO:0007669"/>
    <property type="project" value="UniProtKB-KW"/>
</dbReference>
<comment type="function">
    <text evidence="6">One of the essential components for the initiation of protein synthesis. Protects formylmethionyl-tRNA from spontaneous hydrolysis and promotes its binding to the 30S ribosomal subunits. Also involved in the hydrolysis of GTP during the formation of the 70S ribosomal complex.</text>
</comment>
<dbReference type="FunFam" id="2.40.30.10:FF:000008">
    <property type="entry name" value="Translation initiation factor IF-2"/>
    <property type="match status" value="1"/>
</dbReference>
<accession>A0A1Z1MIM2</accession>
<dbReference type="InterPro" id="IPR036925">
    <property type="entry name" value="TIF_IF2_dom3_sf"/>
</dbReference>
<organism evidence="10">
    <name type="scientific">Polysiphonia scopulorum</name>
    <dbReference type="NCBI Taxonomy" id="257860"/>
    <lineage>
        <taxon>Eukaryota</taxon>
        <taxon>Rhodophyta</taxon>
        <taxon>Florideophyceae</taxon>
        <taxon>Rhodymeniophycidae</taxon>
        <taxon>Ceramiales</taxon>
        <taxon>Rhodomelaceae</taxon>
        <taxon>Polysiphonioideae</taxon>
        <taxon>Polysiphonia</taxon>
    </lineage>
</organism>
<dbReference type="InterPro" id="IPR000178">
    <property type="entry name" value="TF_IF2_bacterial-like"/>
</dbReference>
<comment type="similarity">
    <text evidence="1">Belongs to the TRAFAC class translation factor GTPase superfamily. Classic translation factor GTPase family. IF-2 subfamily.</text>
</comment>
<dbReference type="InterPro" id="IPR027417">
    <property type="entry name" value="P-loop_NTPase"/>
</dbReference>
<keyword evidence="4" id="KW-0648">Protein biosynthesis</keyword>
<protein>
    <recommendedName>
        <fullName evidence="7">Translation initiation factor IF-2, chloroplastic</fullName>
    </recommendedName>
</protein>
<dbReference type="InterPro" id="IPR044145">
    <property type="entry name" value="IF2_II"/>
</dbReference>
<dbReference type="PROSITE" id="PS51722">
    <property type="entry name" value="G_TR_2"/>
    <property type="match status" value="1"/>
</dbReference>
<evidence type="ECO:0000256" key="4">
    <source>
        <dbReference type="ARBA" id="ARBA00022917"/>
    </source>
</evidence>
<dbReference type="FunFam" id="3.40.50.10050:FF:000001">
    <property type="entry name" value="Translation initiation factor IF-2"/>
    <property type="match status" value="1"/>
</dbReference>
<dbReference type="AlphaFoldDB" id="A0A1Z1MIM2"/>
<dbReference type="InterPro" id="IPR000795">
    <property type="entry name" value="T_Tr_GTP-bd_dom"/>
</dbReference>
<evidence type="ECO:0000313" key="10">
    <source>
        <dbReference type="EMBL" id="ARW65594.1"/>
    </source>
</evidence>
<evidence type="ECO:0000256" key="3">
    <source>
        <dbReference type="ARBA" id="ARBA00022741"/>
    </source>
</evidence>
<dbReference type="SUPFAM" id="SSF50447">
    <property type="entry name" value="Translation proteins"/>
    <property type="match status" value="2"/>
</dbReference>
<feature type="domain" description="Tr-type G" evidence="9">
    <location>
        <begin position="251"/>
        <end position="423"/>
    </location>
</feature>
<evidence type="ECO:0000256" key="7">
    <source>
        <dbReference type="ARBA" id="ARBA00044105"/>
    </source>
</evidence>
<dbReference type="Gene3D" id="3.40.50.300">
    <property type="entry name" value="P-loop containing nucleotide triphosphate hydrolases"/>
    <property type="match status" value="1"/>
</dbReference>